<comment type="caution">
    <text evidence="1">The sequence shown here is derived from an EMBL/GenBank/DDBJ whole genome shotgun (WGS) entry which is preliminary data.</text>
</comment>
<dbReference type="AlphaFoldDB" id="A0A939RXG7"/>
<evidence type="ECO:0000313" key="1">
    <source>
        <dbReference type="EMBL" id="MBO1753206.1"/>
    </source>
</evidence>
<protein>
    <submittedName>
        <fullName evidence="1">Uncharacterized protein</fullName>
    </submittedName>
</protein>
<keyword evidence="2" id="KW-1185">Reference proteome</keyword>
<reference evidence="1" key="1">
    <citation type="submission" date="2021-03" db="EMBL/GenBank/DDBJ databases">
        <title>Actinotalea soli sp. nov., isolated from soil.</title>
        <authorList>
            <person name="Ping W."/>
            <person name="Zhang J."/>
        </authorList>
    </citation>
    <scope>NUCLEOTIDE SEQUENCE</scope>
    <source>
        <strain evidence="1">BY-33</strain>
    </source>
</reference>
<gene>
    <name evidence="1" type="ORF">J4G33_15470</name>
</gene>
<evidence type="ECO:0000313" key="2">
    <source>
        <dbReference type="Proteomes" id="UP000664209"/>
    </source>
</evidence>
<accession>A0A939RXG7</accession>
<dbReference type="RefSeq" id="WP_208056879.1">
    <property type="nucleotide sequence ID" value="NZ_JAGEMK010000010.1"/>
</dbReference>
<proteinExistence type="predicted"/>
<dbReference type="EMBL" id="JAGEMK010000010">
    <property type="protein sequence ID" value="MBO1753206.1"/>
    <property type="molecule type" value="Genomic_DNA"/>
</dbReference>
<organism evidence="1 2">
    <name type="scientific">Actinotalea soli</name>
    <dbReference type="NCBI Taxonomy" id="2819234"/>
    <lineage>
        <taxon>Bacteria</taxon>
        <taxon>Bacillati</taxon>
        <taxon>Actinomycetota</taxon>
        <taxon>Actinomycetes</taxon>
        <taxon>Micrococcales</taxon>
        <taxon>Cellulomonadaceae</taxon>
        <taxon>Actinotalea</taxon>
    </lineage>
</organism>
<dbReference type="Proteomes" id="UP000664209">
    <property type="component" value="Unassembled WGS sequence"/>
</dbReference>
<name>A0A939RXG7_9CELL</name>
<sequence>MTRTSIHTHVCVFFDDGAHEPVCCCGVRAVQVLDEHGLELLVTPLLDDEDLTPAERLRELAVSA</sequence>